<dbReference type="SMART" id="SM00420">
    <property type="entry name" value="HTH_DEOR"/>
    <property type="match status" value="1"/>
</dbReference>
<dbReference type="SUPFAM" id="SSF46785">
    <property type="entry name" value="Winged helix' DNA-binding domain"/>
    <property type="match status" value="1"/>
</dbReference>
<organism evidence="5 6">
    <name type="scientific">Staphylococcus lutrae</name>
    <dbReference type="NCBI Taxonomy" id="155085"/>
    <lineage>
        <taxon>Bacteria</taxon>
        <taxon>Bacillati</taxon>
        <taxon>Bacillota</taxon>
        <taxon>Bacilli</taxon>
        <taxon>Bacillales</taxon>
        <taxon>Staphylococcaceae</taxon>
        <taxon>Staphylococcus</taxon>
    </lineage>
</organism>
<name>A0AAC9RRM6_9STAP</name>
<keyword evidence="1" id="KW-0423">Lactose metabolism</keyword>
<dbReference type="InterPro" id="IPR001034">
    <property type="entry name" value="DeoR_HTH"/>
</dbReference>
<dbReference type="PANTHER" id="PTHR34580:SF1">
    <property type="entry name" value="PROTEIN PAFC"/>
    <property type="match status" value="1"/>
</dbReference>
<dbReference type="InterPro" id="IPR013196">
    <property type="entry name" value="HTH_11"/>
</dbReference>
<evidence type="ECO:0000259" key="4">
    <source>
        <dbReference type="PROSITE" id="PS51000"/>
    </source>
</evidence>
<dbReference type="KEGG" id="slz:B5P37_03670"/>
<dbReference type="Pfam" id="PF08279">
    <property type="entry name" value="HTH_11"/>
    <property type="match status" value="1"/>
</dbReference>
<dbReference type="RefSeq" id="WP_085236949.1">
    <property type="nucleotide sequence ID" value="NZ_CP020773.1"/>
</dbReference>
<dbReference type="PROSITE" id="PS51000">
    <property type="entry name" value="HTH_DEOR_2"/>
    <property type="match status" value="1"/>
</dbReference>
<protein>
    <submittedName>
        <fullName evidence="5">DNA-binding transcriptional regulator</fullName>
    </submittedName>
</protein>
<dbReference type="GO" id="GO:0003677">
    <property type="term" value="F:DNA binding"/>
    <property type="evidence" value="ECO:0007669"/>
    <property type="project" value="UniProtKB-KW"/>
</dbReference>
<evidence type="ECO:0000313" key="5">
    <source>
        <dbReference type="EMBL" id="ARJ50471.1"/>
    </source>
</evidence>
<dbReference type="InterPro" id="IPR036390">
    <property type="entry name" value="WH_DNA-bd_sf"/>
</dbReference>
<dbReference type="Gene3D" id="1.10.10.10">
    <property type="entry name" value="Winged helix-like DNA-binding domain superfamily/Winged helix DNA-binding domain"/>
    <property type="match status" value="1"/>
</dbReference>
<evidence type="ECO:0000256" key="2">
    <source>
        <dbReference type="ARBA" id="ARBA00023015"/>
    </source>
</evidence>
<keyword evidence="5" id="KW-0238">DNA-binding</keyword>
<keyword evidence="2" id="KW-0805">Transcription regulation</keyword>
<dbReference type="EMBL" id="CP020773">
    <property type="protein sequence ID" value="ARJ50471.1"/>
    <property type="molecule type" value="Genomic_DNA"/>
</dbReference>
<evidence type="ECO:0000256" key="3">
    <source>
        <dbReference type="ARBA" id="ARBA00023163"/>
    </source>
</evidence>
<proteinExistence type="predicted"/>
<feature type="domain" description="HTH deoR-type" evidence="4">
    <location>
        <begin position="3"/>
        <end position="58"/>
    </location>
</feature>
<evidence type="ECO:0000256" key="1">
    <source>
        <dbReference type="ARBA" id="ARBA00022736"/>
    </source>
</evidence>
<reference evidence="5 6" key="1">
    <citation type="submission" date="2017-04" db="EMBL/GenBank/DDBJ databases">
        <authorList>
            <person name="Veseli I.A."/>
            <person name="Tang C."/>
            <person name="Pombert J.-F."/>
        </authorList>
    </citation>
    <scope>NUCLEOTIDE SEQUENCE [LARGE SCALE GENOMIC DNA]</scope>
    <source>
        <strain evidence="5 6">ATCC 700373</strain>
    </source>
</reference>
<keyword evidence="6" id="KW-1185">Reference proteome</keyword>
<evidence type="ECO:0000313" key="6">
    <source>
        <dbReference type="Proteomes" id="UP000242864"/>
    </source>
</evidence>
<accession>A0AAC9RRM6</accession>
<dbReference type="InterPro" id="IPR036388">
    <property type="entry name" value="WH-like_DNA-bd_sf"/>
</dbReference>
<dbReference type="PANTHER" id="PTHR34580">
    <property type="match status" value="1"/>
</dbReference>
<dbReference type="Proteomes" id="UP000242864">
    <property type="component" value="Chromosome"/>
</dbReference>
<gene>
    <name evidence="5" type="ORF">B5P37_03670</name>
</gene>
<dbReference type="GO" id="GO:0005988">
    <property type="term" value="P:lactose metabolic process"/>
    <property type="evidence" value="ECO:0007669"/>
    <property type="project" value="UniProtKB-KW"/>
</dbReference>
<dbReference type="InterPro" id="IPR051534">
    <property type="entry name" value="CBASS_pafABC_assoc_protein"/>
</dbReference>
<dbReference type="GO" id="GO:0003700">
    <property type="term" value="F:DNA-binding transcription factor activity"/>
    <property type="evidence" value="ECO:0007669"/>
    <property type="project" value="InterPro"/>
</dbReference>
<sequence length="233" mass="27193">MNKEMRQQQLLSLIQEEKTMTASALARQLNVSKRTISRDIQALEKKGVPIVAYTGKSGGYQLQRTHRPYQLTLTDTELQALYLLLKESLAQSTLPYKTITRTLIQKILKQPYTHIRRTLQQLDEFILYETHKQPRLPHLFEDLLVYCHERKVMGIDYRTTKNAPPQFENVIFIGLIARHEGWQAIVYHIGGNYTQYVDIALIEDIAYSFKKSIKTEDITLENYQSFLKHPHSS</sequence>
<keyword evidence="3" id="KW-0804">Transcription</keyword>
<dbReference type="AlphaFoldDB" id="A0AAC9RRM6"/>